<dbReference type="KEGG" id="bbet:F8237_20230"/>
<dbReference type="AlphaFoldDB" id="A0A5P6P8A5"/>
<proteinExistence type="predicted"/>
<organism evidence="1 2">
    <name type="scientific">Bradyrhizobium betae</name>
    <dbReference type="NCBI Taxonomy" id="244734"/>
    <lineage>
        <taxon>Bacteria</taxon>
        <taxon>Pseudomonadati</taxon>
        <taxon>Pseudomonadota</taxon>
        <taxon>Alphaproteobacteria</taxon>
        <taxon>Hyphomicrobiales</taxon>
        <taxon>Nitrobacteraceae</taxon>
        <taxon>Bradyrhizobium</taxon>
    </lineage>
</organism>
<evidence type="ECO:0000313" key="1">
    <source>
        <dbReference type="EMBL" id="QFI74531.1"/>
    </source>
</evidence>
<gene>
    <name evidence="1" type="ORF">F8237_20230</name>
</gene>
<evidence type="ECO:0000313" key="2">
    <source>
        <dbReference type="Proteomes" id="UP000325641"/>
    </source>
</evidence>
<reference evidence="2" key="1">
    <citation type="submission" date="2019-10" db="EMBL/GenBank/DDBJ databases">
        <title>Complete Genome Sequence of Bradyrhizobium betae type strain PL7HG1T.</title>
        <authorList>
            <person name="Bromfield E.S.P."/>
            <person name="Cloutier S."/>
        </authorList>
    </citation>
    <scope>NUCLEOTIDE SEQUENCE [LARGE SCALE GENOMIC DNA]</scope>
    <source>
        <strain evidence="2">PL7HG1</strain>
    </source>
</reference>
<accession>A0A5P6P8A5</accession>
<protein>
    <submittedName>
        <fullName evidence="1">Uncharacterized protein</fullName>
    </submittedName>
</protein>
<dbReference type="RefSeq" id="WP_151647297.1">
    <property type="nucleotide sequence ID" value="NZ_CP044543.1"/>
</dbReference>
<dbReference type="EMBL" id="CP044543">
    <property type="protein sequence ID" value="QFI74531.1"/>
    <property type="molecule type" value="Genomic_DNA"/>
</dbReference>
<dbReference type="Proteomes" id="UP000325641">
    <property type="component" value="Chromosome"/>
</dbReference>
<name>A0A5P6P8A5_9BRAD</name>
<sequence>MATHNHAFFDAMNCPTAVTWTNDIQKMFTPTDVAHMKQVTNNQLDLSSYNSVKIWAHKIYNEVSSQAMPPPGSGEQPWSAAWVNTFGCWVKQGCPQ</sequence>
<dbReference type="OrthoDB" id="2874181at2"/>